<protein>
    <submittedName>
        <fullName evidence="7">Permease YjgP/YjgQ family protein</fullName>
    </submittedName>
</protein>
<dbReference type="KEGG" id="tpx:Turpa_3946"/>
<feature type="transmembrane region" description="Helical" evidence="6">
    <location>
        <begin position="99"/>
        <end position="117"/>
    </location>
</feature>
<keyword evidence="2" id="KW-1003">Cell membrane</keyword>
<evidence type="ECO:0000313" key="8">
    <source>
        <dbReference type="Proteomes" id="UP000006048"/>
    </source>
</evidence>
<keyword evidence="5 6" id="KW-0472">Membrane</keyword>
<evidence type="ECO:0000256" key="2">
    <source>
        <dbReference type="ARBA" id="ARBA00022475"/>
    </source>
</evidence>
<proteinExistence type="predicted"/>
<evidence type="ECO:0000256" key="6">
    <source>
        <dbReference type="SAM" id="Phobius"/>
    </source>
</evidence>
<evidence type="ECO:0000256" key="5">
    <source>
        <dbReference type="ARBA" id="ARBA00023136"/>
    </source>
</evidence>
<dbReference type="STRING" id="869212.Turpa_3946"/>
<dbReference type="GO" id="GO:0015920">
    <property type="term" value="P:lipopolysaccharide transport"/>
    <property type="evidence" value="ECO:0007669"/>
    <property type="project" value="TreeGrafter"/>
</dbReference>
<comment type="subcellular location">
    <subcellularLocation>
        <location evidence="1">Cell membrane</location>
        <topology evidence="1">Multi-pass membrane protein</topology>
    </subcellularLocation>
</comment>
<dbReference type="PANTHER" id="PTHR33529">
    <property type="entry name" value="SLR0882 PROTEIN-RELATED"/>
    <property type="match status" value="1"/>
</dbReference>
<dbReference type="InterPro" id="IPR005495">
    <property type="entry name" value="LptG/LptF_permease"/>
</dbReference>
<name>I4BBC3_TURPD</name>
<evidence type="ECO:0000256" key="4">
    <source>
        <dbReference type="ARBA" id="ARBA00022989"/>
    </source>
</evidence>
<feature type="transmembrane region" description="Helical" evidence="6">
    <location>
        <begin position="282"/>
        <end position="303"/>
    </location>
</feature>
<feature type="transmembrane region" description="Helical" evidence="6">
    <location>
        <begin position="315"/>
        <end position="335"/>
    </location>
</feature>
<dbReference type="Pfam" id="PF03739">
    <property type="entry name" value="LptF_LptG"/>
    <property type="match status" value="1"/>
</dbReference>
<evidence type="ECO:0000256" key="1">
    <source>
        <dbReference type="ARBA" id="ARBA00004651"/>
    </source>
</evidence>
<gene>
    <name evidence="7" type="ordered locus">Turpa_3946</name>
</gene>
<keyword evidence="4 6" id="KW-1133">Transmembrane helix</keyword>
<evidence type="ECO:0000256" key="3">
    <source>
        <dbReference type="ARBA" id="ARBA00022692"/>
    </source>
</evidence>
<sequence>MDQLDRYVFKAFIKTFLGTLVLLIGVAVIVKILDSIKNFPDNKQGAGLLIQYYVTITPTFVTYIVPPALMFAVAFTVAQFNRNFEITVMLAAGRSFRRILRPIIIFAAILTVAFFFFNEYVAYPASYKATDISYALRNRGADARLRKHDHSSNLTLRFGLRYYTIGYGAWYESALIGFHLLELGENGSIKQIIEAERAVAEGKESRRWRLYNVRLSRFDANGLYVSTDPFATLDVELQETMQAFQNFYVEMDSEERSIFDAYRLYSKRKEAGGEYSVFLTEFFWHAGYPLVCFFIVFIGGMIGGRLKRGNAATSIAVSMLFTLAYFFLMYFGSAFGESGSIPPFIAGNLANIVSGMGTAWVYFRLDY</sequence>
<keyword evidence="8" id="KW-1185">Reference proteome</keyword>
<dbReference type="GO" id="GO:0043190">
    <property type="term" value="C:ATP-binding cassette (ABC) transporter complex"/>
    <property type="evidence" value="ECO:0007669"/>
    <property type="project" value="TreeGrafter"/>
</dbReference>
<dbReference type="Proteomes" id="UP000006048">
    <property type="component" value="Chromosome"/>
</dbReference>
<dbReference type="PANTHER" id="PTHR33529:SF6">
    <property type="entry name" value="YJGP_YJGQ FAMILY PERMEASE"/>
    <property type="match status" value="1"/>
</dbReference>
<accession>I4BBC3</accession>
<keyword evidence="3 6" id="KW-0812">Transmembrane</keyword>
<dbReference type="OrthoDB" id="306074at2"/>
<dbReference type="EMBL" id="CP002959">
    <property type="protein sequence ID" value="AFM14580.1"/>
    <property type="molecule type" value="Genomic_DNA"/>
</dbReference>
<dbReference type="RefSeq" id="WP_014805056.1">
    <property type="nucleotide sequence ID" value="NC_018020.1"/>
</dbReference>
<organism evidence="7 8">
    <name type="scientific">Turneriella parva (strain ATCC BAA-1111 / DSM 21527 / NCTC 11395 / H)</name>
    <name type="common">Leptospira parva</name>
    <dbReference type="NCBI Taxonomy" id="869212"/>
    <lineage>
        <taxon>Bacteria</taxon>
        <taxon>Pseudomonadati</taxon>
        <taxon>Spirochaetota</taxon>
        <taxon>Spirochaetia</taxon>
        <taxon>Leptospirales</taxon>
        <taxon>Leptospiraceae</taxon>
        <taxon>Turneriella</taxon>
    </lineage>
</organism>
<reference evidence="7 8" key="1">
    <citation type="submission" date="2012-06" db="EMBL/GenBank/DDBJ databases">
        <title>The complete chromosome of genome of Turneriella parva DSM 21527.</title>
        <authorList>
            <consortium name="US DOE Joint Genome Institute (JGI-PGF)"/>
            <person name="Lucas S."/>
            <person name="Han J."/>
            <person name="Lapidus A."/>
            <person name="Bruce D."/>
            <person name="Goodwin L."/>
            <person name="Pitluck S."/>
            <person name="Peters L."/>
            <person name="Kyrpides N."/>
            <person name="Mavromatis K."/>
            <person name="Ivanova N."/>
            <person name="Mikhailova N."/>
            <person name="Chertkov O."/>
            <person name="Detter J.C."/>
            <person name="Tapia R."/>
            <person name="Han C."/>
            <person name="Land M."/>
            <person name="Hauser L."/>
            <person name="Markowitz V."/>
            <person name="Cheng J.-F."/>
            <person name="Hugenholtz P."/>
            <person name="Woyke T."/>
            <person name="Wu D."/>
            <person name="Gronow S."/>
            <person name="Wellnitz S."/>
            <person name="Brambilla E."/>
            <person name="Klenk H.-P."/>
            <person name="Eisen J.A."/>
        </authorList>
    </citation>
    <scope>NUCLEOTIDE SEQUENCE [LARGE SCALE GENOMIC DNA]</scope>
    <source>
        <strain evidence="8">ATCC BAA-1111 / DSM 21527 / NCTC 11395 / H</strain>
    </source>
</reference>
<evidence type="ECO:0000313" key="7">
    <source>
        <dbReference type="EMBL" id="AFM14580.1"/>
    </source>
</evidence>
<feature type="transmembrane region" description="Helical" evidence="6">
    <location>
        <begin position="53"/>
        <end position="78"/>
    </location>
</feature>
<feature type="transmembrane region" description="Helical" evidence="6">
    <location>
        <begin position="12"/>
        <end position="33"/>
    </location>
</feature>
<dbReference type="AlphaFoldDB" id="I4BBC3"/>
<dbReference type="HOGENOM" id="CLU_028799_3_2_12"/>
<feature type="transmembrane region" description="Helical" evidence="6">
    <location>
        <begin position="341"/>
        <end position="363"/>
    </location>
</feature>